<sequence length="131" mass="14489">MDCWAFGSFSVHAILLISVSEAAATTLLRNETDRLALLALKTEITDDPSQALSSWNDSLHFCEWRGVTCSRKHQRVSTLNLTSLSLEGALSPHVANLSFLTSIDLSTNRFHGRVPLALGHLFRLQQLNLSL</sequence>
<comment type="caution">
    <text evidence="1">The sequence shown here is derived from an EMBL/GenBank/DDBJ whole genome shotgun (WGS) entry which is preliminary data.</text>
</comment>
<proteinExistence type="predicted"/>
<dbReference type="Proteomes" id="UP001234297">
    <property type="component" value="Chromosome 1"/>
</dbReference>
<organism evidence="1 2">
    <name type="scientific">Persea americana</name>
    <name type="common">Avocado</name>
    <dbReference type="NCBI Taxonomy" id="3435"/>
    <lineage>
        <taxon>Eukaryota</taxon>
        <taxon>Viridiplantae</taxon>
        <taxon>Streptophyta</taxon>
        <taxon>Embryophyta</taxon>
        <taxon>Tracheophyta</taxon>
        <taxon>Spermatophyta</taxon>
        <taxon>Magnoliopsida</taxon>
        <taxon>Magnoliidae</taxon>
        <taxon>Laurales</taxon>
        <taxon>Lauraceae</taxon>
        <taxon>Persea</taxon>
    </lineage>
</organism>
<name>A0ACC2MQ04_PERAE</name>
<accession>A0ACC2MQ04</accession>
<gene>
    <name evidence="1" type="ORF">MRB53_000511</name>
</gene>
<reference evidence="1 2" key="1">
    <citation type="journal article" date="2022" name="Hortic Res">
        <title>A haplotype resolved chromosomal level avocado genome allows analysis of novel avocado genes.</title>
        <authorList>
            <person name="Nath O."/>
            <person name="Fletcher S.J."/>
            <person name="Hayward A."/>
            <person name="Shaw L.M."/>
            <person name="Masouleh A.K."/>
            <person name="Furtado A."/>
            <person name="Henry R.J."/>
            <person name="Mitter N."/>
        </authorList>
    </citation>
    <scope>NUCLEOTIDE SEQUENCE [LARGE SCALE GENOMIC DNA]</scope>
    <source>
        <strain evidence="2">cv. Hass</strain>
    </source>
</reference>
<protein>
    <submittedName>
        <fullName evidence="1">Uncharacterized protein</fullName>
    </submittedName>
</protein>
<dbReference type="EMBL" id="CM056809">
    <property type="protein sequence ID" value="KAJ8647488.1"/>
    <property type="molecule type" value="Genomic_DNA"/>
</dbReference>
<evidence type="ECO:0000313" key="1">
    <source>
        <dbReference type="EMBL" id="KAJ8647488.1"/>
    </source>
</evidence>
<evidence type="ECO:0000313" key="2">
    <source>
        <dbReference type="Proteomes" id="UP001234297"/>
    </source>
</evidence>
<keyword evidence="2" id="KW-1185">Reference proteome</keyword>